<dbReference type="InterPro" id="IPR009057">
    <property type="entry name" value="Homeodomain-like_sf"/>
</dbReference>
<gene>
    <name evidence="1" type="ORF">A3I48_02500</name>
</gene>
<proteinExistence type="predicted"/>
<reference evidence="1 2" key="1">
    <citation type="journal article" date="2016" name="Nat. Commun.">
        <title>Thousands of microbial genomes shed light on interconnected biogeochemical processes in an aquifer system.</title>
        <authorList>
            <person name="Anantharaman K."/>
            <person name="Brown C.T."/>
            <person name="Hug L.A."/>
            <person name="Sharon I."/>
            <person name="Castelle C.J."/>
            <person name="Probst A.J."/>
            <person name="Thomas B.C."/>
            <person name="Singh A."/>
            <person name="Wilkins M.J."/>
            <person name="Karaoz U."/>
            <person name="Brodie E.L."/>
            <person name="Williams K.H."/>
            <person name="Hubbard S.S."/>
            <person name="Banfield J.F."/>
        </authorList>
    </citation>
    <scope>NUCLEOTIDE SEQUENCE [LARGE SCALE GENOMIC DNA]</scope>
</reference>
<dbReference type="Gene3D" id="1.10.10.10">
    <property type="entry name" value="Winged helix-like DNA-binding domain superfamily/Winged helix DNA-binding domain"/>
    <property type="match status" value="1"/>
</dbReference>
<evidence type="ECO:0000313" key="2">
    <source>
        <dbReference type="Proteomes" id="UP000178859"/>
    </source>
</evidence>
<protein>
    <recommendedName>
        <fullName evidence="3">DUF433 domain-containing protein</fullName>
    </recommendedName>
</protein>
<dbReference type="AlphaFoldDB" id="A0A1F5MIA2"/>
<evidence type="ECO:0008006" key="3">
    <source>
        <dbReference type="Google" id="ProtNLM"/>
    </source>
</evidence>
<comment type="caution">
    <text evidence="1">The sequence shown here is derived from an EMBL/GenBank/DDBJ whole genome shotgun (WGS) entry which is preliminary data.</text>
</comment>
<evidence type="ECO:0000313" key="1">
    <source>
        <dbReference type="EMBL" id="OGE65106.1"/>
    </source>
</evidence>
<organism evidence="1 2">
    <name type="scientific">Candidatus Daviesbacteria bacterium RIFCSPLOWO2_02_FULL_36_7</name>
    <dbReference type="NCBI Taxonomy" id="1797792"/>
    <lineage>
        <taxon>Bacteria</taxon>
        <taxon>Candidatus Daviesiibacteriota</taxon>
    </lineage>
</organism>
<dbReference type="Proteomes" id="UP000178859">
    <property type="component" value="Unassembled WGS sequence"/>
</dbReference>
<sequence length="65" mass="7711">MSRKVEAKKNLVPKSRIPIAYLLDYIKEGLTISDFLSSYPWIKKKDVEQALEEIKKREFTSRYAF</sequence>
<dbReference type="EMBL" id="MFDT01000001">
    <property type="protein sequence ID" value="OGE65106.1"/>
    <property type="molecule type" value="Genomic_DNA"/>
</dbReference>
<name>A0A1F5MIA2_9BACT</name>
<dbReference type="InterPro" id="IPR007367">
    <property type="entry name" value="DUF433"/>
</dbReference>
<dbReference type="SUPFAM" id="SSF46689">
    <property type="entry name" value="Homeodomain-like"/>
    <property type="match status" value="1"/>
</dbReference>
<dbReference type="Pfam" id="PF04255">
    <property type="entry name" value="DUF433"/>
    <property type="match status" value="1"/>
</dbReference>
<dbReference type="InterPro" id="IPR036388">
    <property type="entry name" value="WH-like_DNA-bd_sf"/>
</dbReference>
<accession>A0A1F5MIA2</accession>